<dbReference type="GO" id="GO:0046872">
    <property type="term" value="F:metal ion binding"/>
    <property type="evidence" value="ECO:0007669"/>
    <property type="project" value="UniProtKB-KW"/>
</dbReference>
<dbReference type="SUPFAM" id="SSF51556">
    <property type="entry name" value="Metallo-dependent hydrolases"/>
    <property type="match status" value="1"/>
</dbReference>
<dbReference type="Pfam" id="PF01026">
    <property type="entry name" value="TatD_DNase"/>
    <property type="match status" value="1"/>
</dbReference>
<dbReference type="InterPro" id="IPR032466">
    <property type="entry name" value="Metal_Hydrolase"/>
</dbReference>
<gene>
    <name evidence="5" type="ORF">BTO08_21735</name>
</gene>
<dbReference type="Proteomes" id="UP000238730">
    <property type="component" value="Unassembled WGS sequence"/>
</dbReference>
<dbReference type="PANTHER" id="PTHR46317:SF1">
    <property type="entry name" value="HYDROLASE, TATD FAMILY"/>
    <property type="match status" value="1"/>
</dbReference>
<organism evidence="5 6">
    <name type="scientific">Photobacterium angustum</name>
    <dbReference type="NCBI Taxonomy" id="661"/>
    <lineage>
        <taxon>Bacteria</taxon>
        <taxon>Pseudomonadati</taxon>
        <taxon>Pseudomonadota</taxon>
        <taxon>Gammaproteobacteria</taxon>
        <taxon>Vibrionales</taxon>
        <taxon>Vibrionaceae</taxon>
        <taxon>Photobacterium</taxon>
    </lineage>
</organism>
<name>A0A2S7VL04_PHOAN</name>
<evidence type="ECO:0000256" key="3">
    <source>
        <dbReference type="ARBA" id="ARBA00022801"/>
    </source>
</evidence>
<accession>A0A2S7VL04</accession>
<feature type="binding site" evidence="4">
    <location>
        <position position="203"/>
    </location>
    <ligand>
        <name>a divalent metal cation</name>
        <dbReference type="ChEBI" id="CHEBI:60240"/>
        <label>1</label>
    </ligand>
</feature>
<dbReference type="AlphaFoldDB" id="A0A2S7VL04"/>
<evidence type="ECO:0000256" key="2">
    <source>
        <dbReference type="ARBA" id="ARBA00022723"/>
    </source>
</evidence>
<feature type="binding site" evidence="4">
    <location>
        <position position="6"/>
    </location>
    <ligand>
        <name>a divalent metal cation</name>
        <dbReference type="ChEBI" id="CHEBI:60240"/>
        <label>1</label>
    </ligand>
</feature>
<evidence type="ECO:0000256" key="1">
    <source>
        <dbReference type="ARBA" id="ARBA00009275"/>
    </source>
</evidence>
<dbReference type="GO" id="GO:0016788">
    <property type="term" value="F:hydrolase activity, acting on ester bonds"/>
    <property type="evidence" value="ECO:0007669"/>
    <property type="project" value="InterPro"/>
</dbReference>
<evidence type="ECO:0000313" key="6">
    <source>
        <dbReference type="Proteomes" id="UP000238730"/>
    </source>
</evidence>
<keyword evidence="2 4" id="KW-0479">Metal-binding</keyword>
<feature type="binding site" evidence="4">
    <location>
        <position position="131"/>
    </location>
    <ligand>
        <name>a divalent metal cation</name>
        <dbReference type="ChEBI" id="CHEBI:60240"/>
        <label>2</label>
    </ligand>
</feature>
<keyword evidence="3" id="KW-0378">Hydrolase</keyword>
<sequence length="250" mass="28898">MLIDIHCHLEGVLAVDRERFFKQSGKIGAVSMTEASALELIRLKQQYSDQIYLFLGIHPEKDVSEQEIQAVIDLIYQHRHLLSGIGEIGIPFFYLDEKTEQEKHLIKQHGSERLARFVKIAAELKLPVNLHVVEDDIHYALPILKNYQIKGALFHWYEGSDENLALLHQQAHFISVSPWIFVEPHYLEFAKKIPLDMLLVESDSPCKYNGVQGEPNMINQVIDVLAEHHQLSRELMTTLINENTKRFLKI</sequence>
<evidence type="ECO:0000256" key="4">
    <source>
        <dbReference type="PIRSR" id="PIRSR005902-1"/>
    </source>
</evidence>
<evidence type="ECO:0000313" key="5">
    <source>
        <dbReference type="EMBL" id="PQJ62834.1"/>
    </source>
</evidence>
<dbReference type="EMBL" id="MSCJ01000003">
    <property type="protein sequence ID" value="PQJ62834.1"/>
    <property type="molecule type" value="Genomic_DNA"/>
</dbReference>
<comment type="caution">
    <text evidence="5">The sequence shown here is derived from an EMBL/GenBank/DDBJ whole genome shotgun (WGS) entry which is preliminary data.</text>
</comment>
<comment type="similarity">
    <text evidence="1">Belongs to the metallo-dependent hydrolases superfamily. TatD-type hydrolase family.</text>
</comment>
<proteinExistence type="inferred from homology"/>
<dbReference type="RefSeq" id="WP_105062598.1">
    <property type="nucleotide sequence ID" value="NZ_MSCJ01000003.1"/>
</dbReference>
<dbReference type="Gene3D" id="3.20.20.140">
    <property type="entry name" value="Metal-dependent hydrolases"/>
    <property type="match status" value="1"/>
</dbReference>
<dbReference type="PANTHER" id="PTHR46317">
    <property type="entry name" value="HYDROLASE OF PHP SUPERFAMILY-RELATED PROTEIN"/>
    <property type="match status" value="1"/>
</dbReference>
<dbReference type="OrthoDB" id="9775608at2"/>
<dbReference type="InterPro" id="IPR001130">
    <property type="entry name" value="TatD-like"/>
</dbReference>
<feature type="binding site" evidence="4">
    <location>
        <position position="87"/>
    </location>
    <ligand>
        <name>a divalent metal cation</name>
        <dbReference type="ChEBI" id="CHEBI:60240"/>
        <label>1</label>
    </ligand>
</feature>
<feature type="binding site" evidence="4">
    <location>
        <position position="155"/>
    </location>
    <ligand>
        <name>a divalent metal cation</name>
        <dbReference type="ChEBI" id="CHEBI:60240"/>
        <label>2</label>
    </ligand>
</feature>
<reference evidence="5 6" key="1">
    <citation type="submission" date="2016-12" db="EMBL/GenBank/DDBJ databases">
        <title>Diversity of luminous bacteria.</title>
        <authorList>
            <person name="Yoshizawa S."/>
            <person name="Kogure K."/>
        </authorList>
    </citation>
    <scope>NUCLEOTIDE SEQUENCE [LARGE SCALE GENOMIC DNA]</scope>
    <source>
        <strain evidence="5 6">LC1-200</strain>
    </source>
</reference>
<dbReference type="PIRSF" id="PIRSF005902">
    <property type="entry name" value="DNase_TatD"/>
    <property type="match status" value="1"/>
</dbReference>
<protein>
    <submittedName>
        <fullName evidence="5">Translocase</fullName>
    </submittedName>
</protein>
<feature type="binding site" evidence="4">
    <location>
        <position position="8"/>
    </location>
    <ligand>
        <name>a divalent metal cation</name>
        <dbReference type="ChEBI" id="CHEBI:60240"/>
        <label>1</label>
    </ligand>
</feature>